<dbReference type="SUPFAM" id="SSF82784">
    <property type="entry name" value="OsmC-like"/>
    <property type="match status" value="1"/>
</dbReference>
<keyword evidence="2" id="KW-1185">Reference proteome</keyword>
<protein>
    <submittedName>
        <fullName evidence="1">OsmC family protein</fullName>
    </submittedName>
</protein>
<proteinExistence type="predicted"/>
<name>A0ABW6II95_9CYAN</name>
<dbReference type="Proteomes" id="UP001600165">
    <property type="component" value="Unassembled WGS sequence"/>
</dbReference>
<dbReference type="InterPro" id="IPR003718">
    <property type="entry name" value="OsmC/Ohr_fam"/>
</dbReference>
<dbReference type="PANTHER" id="PTHR42830:SF2">
    <property type="entry name" value="OSMC_OHR FAMILY PROTEIN"/>
    <property type="match status" value="1"/>
</dbReference>
<dbReference type="PANTHER" id="PTHR42830">
    <property type="entry name" value="OSMOTICALLY INDUCIBLE FAMILY PROTEIN"/>
    <property type="match status" value="1"/>
</dbReference>
<evidence type="ECO:0000313" key="2">
    <source>
        <dbReference type="Proteomes" id="UP001600165"/>
    </source>
</evidence>
<evidence type="ECO:0000313" key="1">
    <source>
        <dbReference type="EMBL" id="MFE4107577.1"/>
    </source>
</evidence>
<dbReference type="Gene3D" id="3.30.300.20">
    <property type="match status" value="1"/>
</dbReference>
<dbReference type="InterPro" id="IPR036102">
    <property type="entry name" value="OsmC/Ohrsf"/>
</dbReference>
<gene>
    <name evidence="1" type="ORF">ACFVKH_14890</name>
</gene>
<comment type="caution">
    <text evidence="1">The sequence shown here is derived from an EMBL/GenBank/DDBJ whole genome shotgun (WGS) entry which is preliminary data.</text>
</comment>
<dbReference type="EMBL" id="JBHZOL010000088">
    <property type="protein sequence ID" value="MFE4107577.1"/>
    <property type="molecule type" value="Genomic_DNA"/>
</dbReference>
<sequence>MSEHLATVQWQRQQAQFIDNCYSREHTWQFDGGLTVAASASPQVVPAAYTNAACVDPEEAFVASLASCHMLWFLAIAAQHQFVVDTYCDRASGKLAKDAAGHLAITQVRLRPQITFAGEAQPSAQQIAQMHEAAHHRCFLANSVKAKIVIDTAAPKAASPPGSDC</sequence>
<accession>A0ABW6II95</accession>
<dbReference type="Pfam" id="PF02566">
    <property type="entry name" value="OsmC"/>
    <property type="match status" value="1"/>
</dbReference>
<dbReference type="InterPro" id="IPR052707">
    <property type="entry name" value="OsmC_Ohr_Peroxiredoxin"/>
</dbReference>
<dbReference type="RefSeq" id="WP_377966426.1">
    <property type="nucleotide sequence ID" value="NZ_JBHZOL010000088.1"/>
</dbReference>
<dbReference type="InterPro" id="IPR015946">
    <property type="entry name" value="KH_dom-like_a/b"/>
</dbReference>
<organism evidence="1 2">
    <name type="scientific">Almyronema epifaneia S1</name>
    <dbReference type="NCBI Taxonomy" id="2991925"/>
    <lineage>
        <taxon>Bacteria</taxon>
        <taxon>Bacillati</taxon>
        <taxon>Cyanobacteriota</taxon>
        <taxon>Cyanophyceae</taxon>
        <taxon>Nodosilineales</taxon>
        <taxon>Nodosilineaceae</taxon>
        <taxon>Almyronema</taxon>
        <taxon>Almyronema epifaneia</taxon>
    </lineage>
</organism>
<reference evidence="1 2" key="1">
    <citation type="submission" date="2024-10" db="EMBL/GenBank/DDBJ databases">
        <authorList>
            <person name="Ratan Roy A."/>
            <person name="Morales Sandoval P.H."/>
            <person name="De Los Santos Villalobos S."/>
            <person name="Chakraborty S."/>
            <person name="Mukherjee J."/>
        </authorList>
    </citation>
    <scope>NUCLEOTIDE SEQUENCE [LARGE SCALE GENOMIC DNA]</scope>
    <source>
        <strain evidence="1 2">S1</strain>
    </source>
</reference>